<reference evidence="1" key="1">
    <citation type="journal article" date="2021" name="PeerJ">
        <title>Extensive microbial diversity within the chicken gut microbiome revealed by metagenomics and culture.</title>
        <authorList>
            <person name="Gilroy R."/>
            <person name="Ravi A."/>
            <person name="Getino M."/>
            <person name="Pursley I."/>
            <person name="Horton D.L."/>
            <person name="Alikhan N.F."/>
            <person name="Baker D."/>
            <person name="Gharbi K."/>
            <person name="Hall N."/>
            <person name="Watson M."/>
            <person name="Adriaenssens E.M."/>
            <person name="Foster-Nyarko E."/>
            <person name="Jarju S."/>
            <person name="Secka A."/>
            <person name="Antonio M."/>
            <person name="Oren A."/>
            <person name="Chaudhuri R.R."/>
            <person name="La Ragione R."/>
            <person name="Hildebrand F."/>
            <person name="Pallen M.J."/>
        </authorList>
    </citation>
    <scope>NUCLEOTIDE SEQUENCE</scope>
    <source>
        <strain evidence="1">ChiHjej12B11-24981</strain>
    </source>
</reference>
<dbReference type="AlphaFoldDB" id="A0A9D2A3A2"/>
<gene>
    <name evidence="1" type="ORF">H9819_04410</name>
</gene>
<evidence type="ECO:0000313" key="1">
    <source>
        <dbReference type="EMBL" id="HIZ01483.1"/>
    </source>
</evidence>
<organism evidence="1 2">
    <name type="scientific">Candidatus Bacteroides merdipullorum</name>
    <dbReference type="NCBI Taxonomy" id="2838474"/>
    <lineage>
        <taxon>Bacteria</taxon>
        <taxon>Pseudomonadati</taxon>
        <taxon>Bacteroidota</taxon>
        <taxon>Bacteroidia</taxon>
        <taxon>Bacteroidales</taxon>
        <taxon>Bacteroidaceae</taxon>
        <taxon>Bacteroides</taxon>
    </lineage>
</organism>
<reference evidence="1" key="2">
    <citation type="submission" date="2021-04" db="EMBL/GenBank/DDBJ databases">
        <authorList>
            <person name="Gilroy R."/>
        </authorList>
    </citation>
    <scope>NUCLEOTIDE SEQUENCE</scope>
    <source>
        <strain evidence="1">ChiHjej12B11-24981</strain>
    </source>
</reference>
<protein>
    <recommendedName>
        <fullName evidence="3">Antitoxin</fullName>
    </recommendedName>
</protein>
<dbReference type="EMBL" id="DXCK01000062">
    <property type="protein sequence ID" value="HIZ01483.1"/>
    <property type="molecule type" value="Genomic_DNA"/>
</dbReference>
<sequence>MLKITAGEFRDNPQRYLDQVDAGEELMLQRGEGKQYLVIPADDVLADIPPEYILEPDEDLERAISFDEFRAGALAHIEALFRRKQ</sequence>
<name>A0A9D2A3A2_9BACE</name>
<evidence type="ECO:0008006" key="3">
    <source>
        <dbReference type="Google" id="ProtNLM"/>
    </source>
</evidence>
<dbReference type="Proteomes" id="UP000824023">
    <property type="component" value="Unassembled WGS sequence"/>
</dbReference>
<comment type="caution">
    <text evidence="1">The sequence shown here is derived from an EMBL/GenBank/DDBJ whole genome shotgun (WGS) entry which is preliminary data.</text>
</comment>
<proteinExistence type="predicted"/>
<accession>A0A9D2A3A2</accession>
<evidence type="ECO:0000313" key="2">
    <source>
        <dbReference type="Proteomes" id="UP000824023"/>
    </source>
</evidence>